<dbReference type="PROSITE" id="PS50011">
    <property type="entry name" value="PROTEIN_KINASE_DOM"/>
    <property type="match status" value="1"/>
</dbReference>
<keyword evidence="6" id="KW-1185">Reference proteome</keyword>
<dbReference type="Proteomes" id="UP000265618">
    <property type="component" value="Unassembled WGS sequence"/>
</dbReference>
<reference evidence="5 6" key="1">
    <citation type="journal article" date="2018" name="PLoS ONE">
        <title>The draft genome of Kipferlia bialata reveals reductive genome evolution in fornicate parasites.</title>
        <authorList>
            <person name="Tanifuji G."/>
            <person name="Takabayashi S."/>
            <person name="Kume K."/>
            <person name="Takagi M."/>
            <person name="Nakayama T."/>
            <person name="Kamikawa R."/>
            <person name="Inagaki Y."/>
            <person name="Hashimoto T."/>
        </authorList>
    </citation>
    <scope>NUCLEOTIDE SEQUENCE [LARGE SCALE GENOMIC DNA]</scope>
    <source>
        <strain evidence="5">NY0173</strain>
    </source>
</reference>
<name>A0A9K3GNL1_9EUKA</name>
<dbReference type="GO" id="GO:0004672">
    <property type="term" value="F:protein kinase activity"/>
    <property type="evidence" value="ECO:0007669"/>
    <property type="project" value="InterPro"/>
</dbReference>
<dbReference type="InterPro" id="IPR011009">
    <property type="entry name" value="Kinase-like_dom_sf"/>
</dbReference>
<dbReference type="SUPFAM" id="SSF56112">
    <property type="entry name" value="Protein kinase-like (PK-like)"/>
    <property type="match status" value="1"/>
</dbReference>
<dbReference type="InterPro" id="IPR050117">
    <property type="entry name" value="MAPK"/>
</dbReference>
<proteinExistence type="predicted"/>
<gene>
    <name evidence="5" type="ORF">KIPB_012011</name>
</gene>
<protein>
    <recommendedName>
        <fullName evidence="4">Protein kinase domain-containing protein</fullName>
    </recommendedName>
</protein>
<dbReference type="PANTHER" id="PTHR24055">
    <property type="entry name" value="MITOGEN-ACTIVATED PROTEIN KINASE"/>
    <property type="match status" value="1"/>
</dbReference>
<dbReference type="FunFam" id="3.30.200.20:FF:000166">
    <property type="entry name" value="Mitogen-activated protein kinase"/>
    <property type="match status" value="1"/>
</dbReference>
<feature type="binding site" evidence="3">
    <location>
        <position position="44"/>
    </location>
    <ligand>
        <name>ATP</name>
        <dbReference type="ChEBI" id="CHEBI:30616"/>
    </ligand>
</feature>
<sequence length="91" mass="10722">MSSNEQLDRHILKKYEIIHRIGKGAYGIVWKARNRASGEVVALKKIFGAFQNDTDSQRTFREVMFLQEMQHHNIVRLYNVIKASNDRDIYL</sequence>
<dbReference type="Gene3D" id="3.30.200.20">
    <property type="entry name" value="Phosphorylase Kinase, domain 1"/>
    <property type="match status" value="1"/>
</dbReference>
<feature type="domain" description="Protein kinase" evidence="4">
    <location>
        <begin position="15"/>
        <end position="91"/>
    </location>
</feature>
<keyword evidence="2 3" id="KW-0067">ATP-binding</keyword>
<comment type="caution">
    <text evidence="5">The sequence shown here is derived from an EMBL/GenBank/DDBJ whole genome shotgun (WGS) entry which is preliminary data.</text>
</comment>
<feature type="non-terminal residue" evidence="5">
    <location>
        <position position="91"/>
    </location>
</feature>
<evidence type="ECO:0000313" key="6">
    <source>
        <dbReference type="Proteomes" id="UP000265618"/>
    </source>
</evidence>
<dbReference type="InterPro" id="IPR000719">
    <property type="entry name" value="Prot_kinase_dom"/>
</dbReference>
<dbReference type="Pfam" id="PF00069">
    <property type="entry name" value="Pkinase"/>
    <property type="match status" value="1"/>
</dbReference>
<keyword evidence="1 3" id="KW-0547">Nucleotide-binding</keyword>
<dbReference type="OrthoDB" id="192887at2759"/>
<dbReference type="AlphaFoldDB" id="A0A9K3GNL1"/>
<evidence type="ECO:0000256" key="2">
    <source>
        <dbReference type="ARBA" id="ARBA00022840"/>
    </source>
</evidence>
<evidence type="ECO:0000313" key="5">
    <source>
        <dbReference type="EMBL" id="GIQ89518.1"/>
    </source>
</evidence>
<dbReference type="GO" id="GO:0005524">
    <property type="term" value="F:ATP binding"/>
    <property type="evidence" value="ECO:0007669"/>
    <property type="project" value="UniProtKB-UniRule"/>
</dbReference>
<accession>A0A9K3GNL1</accession>
<evidence type="ECO:0000256" key="1">
    <source>
        <dbReference type="ARBA" id="ARBA00022741"/>
    </source>
</evidence>
<dbReference type="PROSITE" id="PS00107">
    <property type="entry name" value="PROTEIN_KINASE_ATP"/>
    <property type="match status" value="1"/>
</dbReference>
<dbReference type="InterPro" id="IPR017441">
    <property type="entry name" value="Protein_kinase_ATP_BS"/>
</dbReference>
<organism evidence="5 6">
    <name type="scientific">Kipferlia bialata</name>
    <dbReference type="NCBI Taxonomy" id="797122"/>
    <lineage>
        <taxon>Eukaryota</taxon>
        <taxon>Metamonada</taxon>
        <taxon>Carpediemonas-like organisms</taxon>
        <taxon>Kipferlia</taxon>
    </lineage>
</organism>
<dbReference type="EMBL" id="BDIP01005128">
    <property type="protein sequence ID" value="GIQ89518.1"/>
    <property type="molecule type" value="Genomic_DNA"/>
</dbReference>
<evidence type="ECO:0000259" key="4">
    <source>
        <dbReference type="PROSITE" id="PS50011"/>
    </source>
</evidence>
<evidence type="ECO:0000256" key="3">
    <source>
        <dbReference type="PROSITE-ProRule" id="PRU10141"/>
    </source>
</evidence>